<proteinExistence type="predicted"/>
<dbReference type="EMBL" id="AP012213">
    <property type="protein sequence ID" value="BAO38045.1"/>
    <property type="molecule type" value="Genomic_DNA"/>
</dbReference>
<accession>W0T3R7</accession>
<dbReference type="KEGG" id="kmx:KLMA_10423"/>
<dbReference type="RefSeq" id="XP_022673943.1">
    <property type="nucleotide sequence ID" value="XM_022821174.1"/>
</dbReference>
<sequence>MDSSDTRDLDYKTRDWKYTQPLQKAAFQTPKKNSSQCV</sequence>
<protein>
    <submittedName>
        <fullName evidence="1">Uncharacterized protein</fullName>
    </submittedName>
</protein>
<dbReference type="GeneID" id="34714088"/>
<dbReference type="VEuPathDB" id="FungiDB:KLMA_10423"/>
<gene>
    <name evidence="1" type="ORF">KLMA_10423</name>
</gene>
<evidence type="ECO:0000313" key="2">
    <source>
        <dbReference type="Proteomes" id="UP000065495"/>
    </source>
</evidence>
<reference evidence="1 2" key="1">
    <citation type="journal article" date="2015" name="Biotechnol. Biofuels">
        <title>Genetic basis of the highly efficient yeast Kluyveromyces marxianus: complete genome sequence and transcriptome analyses.</title>
        <authorList>
            <person name="Lertwattanasakul N."/>
            <person name="Kosaka T."/>
            <person name="Hosoyama A."/>
            <person name="Suzuki Y."/>
            <person name="Rodrussamee N."/>
            <person name="Matsutani M."/>
            <person name="Murata M."/>
            <person name="Fujimoto N."/>
            <person name="Suprayogi"/>
            <person name="Tsuchikane K."/>
            <person name="Limtong S."/>
            <person name="Fujita N."/>
            <person name="Yamada M."/>
        </authorList>
    </citation>
    <scope>NUCLEOTIDE SEQUENCE [LARGE SCALE GENOMIC DNA]</scope>
    <source>
        <strain evidence="2">DMKU3-1042 / BCC 29191 / NBRC 104275</strain>
    </source>
</reference>
<evidence type="ECO:0000313" key="1">
    <source>
        <dbReference type="EMBL" id="BAO38045.1"/>
    </source>
</evidence>
<organism evidence="1 2">
    <name type="scientific">Kluyveromyces marxianus (strain DMKU3-1042 / BCC 29191 / NBRC 104275)</name>
    <name type="common">Yeast</name>
    <name type="synonym">Candida kefyr</name>
    <dbReference type="NCBI Taxonomy" id="1003335"/>
    <lineage>
        <taxon>Eukaryota</taxon>
        <taxon>Fungi</taxon>
        <taxon>Dikarya</taxon>
        <taxon>Ascomycota</taxon>
        <taxon>Saccharomycotina</taxon>
        <taxon>Saccharomycetes</taxon>
        <taxon>Saccharomycetales</taxon>
        <taxon>Saccharomycetaceae</taxon>
        <taxon>Kluyveromyces</taxon>
    </lineage>
</organism>
<dbReference type="Proteomes" id="UP000065495">
    <property type="component" value="Chromosome 1"/>
</dbReference>
<dbReference type="AlphaFoldDB" id="W0T3R7"/>
<name>W0T3R7_KLUMD</name>